<evidence type="ECO:0000256" key="2">
    <source>
        <dbReference type="ARBA" id="ARBA00022692"/>
    </source>
</evidence>
<evidence type="ECO:0000256" key="7">
    <source>
        <dbReference type="ARBA" id="ARBA00023461"/>
    </source>
</evidence>
<keyword evidence="10" id="KW-1185">Reference proteome</keyword>
<name>A0AAP0JSA4_9MAGN</name>
<reference evidence="9 10" key="1">
    <citation type="submission" date="2024-01" db="EMBL/GenBank/DDBJ databases">
        <title>Genome assemblies of Stephania.</title>
        <authorList>
            <person name="Yang L."/>
        </authorList>
    </citation>
    <scope>NUCLEOTIDE SEQUENCE [LARGE SCALE GENOMIC DNA]</scope>
    <source>
        <strain evidence="9">QJT</strain>
        <tissue evidence="9">Leaf</tissue>
    </source>
</reference>
<dbReference type="PANTHER" id="PTHR13481">
    <property type="entry name" value="SREBP REGULATING GENE PROTEIN"/>
    <property type="match status" value="1"/>
</dbReference>
<keyword evidence="3" id="KW-1133">Transmembrane helix</keyword>
<dbReference type="GO" id="GO:0000139">
    <property type="term" value="C:Golgi membrane"/>
    <property type="evidence" value="ECO:0007669"/>
    <property type="project" value="UniProtKB-SubCell"/>
</dbReference>
<comment type="similarity">
    <text evidence="7">Belongs to the SPRING family.</text>
</comment>
<evidence type="ECO:0000256" key="3">
    <source>
        <dbReference type="ARBA" id="ARBA00022989"/>
    </source>
</evidence>
<keyword evidence="6" id="KW-0325">Glycoprotein</keyword>
<dbReference type="EMBL" id="JBBNAE010000003">
    <property type="protein sequence ID" value="KAK9138815.1"/>
    <property type="molecule type" value="Genomic_DNA"/>
</dbReference>
<evidence type="ECO:0000256" key="8">
    <source>
        <dbReference type="ARBA" id="ARBA00023485"/>
    </source>
</evidence>
<proteinExistence type="inferred from homology"/>
<dbReference type="Proteomes" id="UP001417504">
    <property type="component" value="Unassembled WGS sequence"/>
</dbReference>
<dbReference type="AlphaFoldDB" id="A0AAP0JSA4"/>
<evidence type="ECO:0000256" key="6">
    <source>
        <dbReference type="ARBA" id="ARBA00023180"/>
    </source>
</evidence>
<comment type="subcellular location">
    <subcellularLocation>
        <location evidence="1">Golgi apparatus membrane</location>
        <topology evidence="1">Single-pass membrane protein</topology>
    </subcellularLocation>
</comment>
<evidence type="ECO:0000256" key="1">
    <source>
        <dbReference type="ARBA" id="ARBA00004194"/>
    </source>
</evidence>
<dbReference type="Pfam" id="PF10218">
    <property type="entry name" value="SPRING1"/>
    <property type="match status" value="1"/>
</dbReference>
<accession>A0AAP0JSA4</accession>
<keyword evidence="2" id="KW-0812">Transmembrane</keyword>
<dbReference type="InterPro" id="IPR019352">
    <property type="entry name" value="SPRING1"/>
</dbReference>
<evidence type="ECO:0000313" key="9">
    <source>
        <dbReference type="EMBL" id="KAK9138815.1"/>
    </source>
</evidence>
<keyword evidence="5" id="KW-0472">Membrane</keyword>
<keyword evidence="4" id="KW-0333">Golgi apparatus</keyword>
<evidence type="ECO:0000256" key="4">
    <source>
        <dbReference type="ARBA" id="ARBA00023034"/>
    </source>
</evidence>
<evidence type="ECO:0000256" key="5">
    <source>
        <dbReference type="ARBA" id="ARBA00023136"/>
    </source>
</evidence>
<protein>
    <recommendedName>
        <fullName evidence="8">SREBP regulating gene protein</fullName>
    </recommendedName>
</protein>
<comment type="caution">
    <text evidence="9">The sequence shown here is derived from an EMBL/GenBank/DDBJ whole genome shotgun (WGS) entry which is preliminary data.</text>
</comment>
<organism evidence="9 10">
    <name type="scientific">Stephania japonica</name>
    <dbReference type="NCBI Taxonomy" id="461633"/>
    <lineage>
        <taxon>Eukaryota</taxon>
        <taxon>Viridiplantae</taxon>
        <taxon>Streptophyta</taxon>
        <taxon>Embryophyta</taxon>
        <taxon>Tracheophyta</taxon>
        <taxon>Spermatophyta</taxon>
        <taxon>Magnoliopsida</taxon>
        <taxon>Ranunculales</taxon>
        <taxon>Menispermaceae</taxon>
        <taxon>Menispermoideae</taxon>
        <taxon>Cissampelideae</taxon>
        <taxon>Stephania</taxon>
    </lineage>
</organism>
<dbReference type="PANTHER" id="PTHR13481:SF0">
    <property type="entry name" value="SREBP REGULATING GENE PROTEIN"/>
    <property type="match status" value="1"/>
</dbReference>
<sequence length="69" mass="7980">MHNIALHELYLFIRHKFDTCLSVLPGAYMSVFYYCAGRCRHNSESVVHENAYIIDFHHCFSLPSNSSGE</sequence>
<gene>
    <name evidence="9" type="ORF">Sjap_009409</name>
</gene>
<evidence type="ECO:0000313" key="10">
    <source>
        <dbReference type="Proteomes" id="UP001417504"/>
    </source>
</evidence>
<dbReference type="GO" id="GO:2000640">
    <property type="term" value="P:positive regulation of SREBP signaling pathway"/>
    <property type="evidence" value="ECO:0007669"/>
    <property type="project" value="InterPro"/>
</dbReference>